<organism evidence="1 2">
    <name type="scientific">Thelephora ganbajun</name>
    <name type="common">Ganba fungus</name>
    <dbReference type="NCBI Taxonomy" id="370292"/>
    <lineage>
        <taxon>Eukaryota</taxon>
        <taxon>Fungi</taxon>
        <taxon>Dikarya</taxon>
        <taxon>Basidiomycota</taxon>
        <taxon>Agaricomycotina</taxon>
        <taxon>Agaricomycetes</taxon>
        <taxon>Thelephorales</taxon>
        <taxon>Thelephoraceae</taxon>
        <taxon>Thelephora</taxon>
    </lineage>
</organism>
<name>A0ACB6ZTN9_THEGA</name>
<evidence type="ECO:0000313" key="2">
    <source>
        <dbReference type="Proteomes" id="UP000886501"/>
    </source>
</evidence>
<reference evidence="1" key="1">
    <citation type="submission" date="2019-10" db="EMBL/GenBank/DDBJ databases">
        <authorList>
            <consortium name="DOE Joint Genome Institute"/>
            <person name="Kuo A."/>
            <person name="Miyauchi S."/>
            <person name="Kiss E."/>
            <person name="Drula E."/>
            <person name="Kohler A."/>
            <person name="Sanchez-Garcia M."/>
            <person name="Andreopoulos B."/>
            <person name="Barry K.W."/>
            <person name="Bonito G."/>
            <person name="Buee M."/>
            <person name="Carver A."/>
            <person name="Chen C."/>
            <person name="Cichocki N."/>
            <person name="Clum A."/>
            <person name="Culley D."/>
            <person name="Crous P.W."/>
            <person name="Fauchery L."/>
            <person name="Girlanda M."/>
            <person name="Hayes R."/>
            <person name="Keri Z."/>
            <person name="Labutti K."/>
            <person name="Lipzen A."/>
            <person name="Lombard V."/>
            <person name="Magnuson J."/>
            <person name="Maillard F."/>
            <person name="Morin E."/>
            <person name="Murat C."/>
            <person name="Nolan M."/>
            <person name="Ohm R."/>
            <person name="Pangilinan J."/>
            <person name="Pereira M."/>
            <person name="Perotto S."/>
            <person name="Peter M."/>
            <person name="Riley R."/>
            <person name="Sitrit Y."/>
            <person name="Stielow B."/>
            <person name="Szollosi G."/>
            <person name="Zifcakova L."/>
            <person name="Stursova M."/>
            <person name="Spatafora J.W."/>
            <person name="Tedersoo L."/>
            <person name="Vaario L.-M."/>
            <person name="Yamada A."/>
            <person name="Yan M."/>
            <person name="Wang P."/>
            <person name="Xu J."/>
            <person name="Bruns T."/>
            <person name="Baldrian P."/>
            <person name="Vilgalys R."/>
            <person name="Henrissat B."/>
            <person name="Grigoriev I.V."/>
            <person name="Hibbett D."/>
            <person name="Nagy L.G."/>
            <person name="Martin F.M."/>
        </authorList>
    </citation>
    <scope>NUCLEOTIDE SEQUENCE</scope>
    <source>
        <strain evidence="1">P2</strain>
    </source>
</reference>
<reference evidence="1" key="2">
    <citation type="journal article" date="2020" name="Nat. Commun.">
        <title>Large-scale genome sequencing of mycorrhizal fungi provides insights into the early evolution of symbiotic traits.</title>
        <authorList>
            <person name="Miyauchi S."/>
            <person name="Kiss E."/>
            <person name="Kuo A."/>
            <person name="Drula E."/>
            <person name="Kohler A."/>
            <person name="Sanchez-Garcia M."/>
            <person name="Morin E."/>
            <person name="Andreopoulos B."/>
            <person name="Barry K.W."/>
            <person name="Bonito G."/>
            <person name="Buee M."/>
            <person name="Carver A."/>
            <person name="Chen C."/>
            <person name="Cichocki N."/>
            <person name="Clum A."/>
            <person name="Culley D."/>
            <person name="Crous P.W."/>
            <person name="Fauchery L."/>
            <person name="Girlanda M."/>
            <person name="Hayes R.D."/>
            <person name="Keri Z."/>
            <person name="LaButti K."/>
            <person name="Lipzen A."/>
            <person name="Lombard V."/>
            <person name="Magnuson J."/>
            <person name="Maillard F."/>
            <person name="Murat C."/>
            <person name="Nolan M."/>
            <person name="Ohm R.A."/>
            <person name="Pangilinan J."/>
            <person name="Pereira M.F."/>
            <person name="Perotto S."/>
            <person name="Peter M."/>
            <person name="Pfister S."/>
            <person name="Riley R."/>
            <person name="Sitrit Y."/>
            <person name="Stielow J.B."/>
            <person name="Szollosi G."/>
            <person name="Zifcakova L."/>
            <person name="Stursova M."/>
            <person name="Spatafora J.W."/>
            <person name="Tedersoo L."/>
            <person name="Vaario L.M."/>
            <person name="Yamada A."/>
            <person name="Yan M."/>
            <person name="Wang P."/>
            <person name="Xu J."/>
            <person name="Bruns T."/>
            <person name="Baldrian P."/>
            <person name="Vilgalys R."/>
            <person name="Dunand C."/>
            <person name="Henrissat B."/>
            <person name="Grigoriev I.V."/>
            <person name="Hibbett D."/>
            <person name="Nagy L.G."/>
            <person name="Martin F.M."/>
        </authorList>
    </citation>
    <scope>NUCLEOTIDE SEQUENCE</scope>
    <source>
        <strain evidence="1">P2</strain>
    </source>
</reference>
<evidence type="ECO:0000313" key="1">
    <source>
        <dbReference type="EMBL" id="KAF9652919.1"/>
    </source>
</evidence>
<comment type="caution">
    <text evidence="1">The sequence shown here is derived from an EMBL/GenBank/DDBJ whole genome shotgun (WGS) entry which is preliminary data.</text>
</comment>
<keyword evidence="2" id="KW-1185">Reference proteome</keyword>
<accession>A0ACB6ZTN9</accession>
<dbReference type="EMBL" id="MU117966">
    <property type="protein sequence ID" value="KAF9652919.1"/>
    <property type="molecule type" value="Genomic_DNA"/>
</dbReference>
<protein>
    <submittedName>
        <fullName evidence="1">Cellulase</fullName>
    </submittedName>
</protein>
<dbReference type="Proteomes" id="UP000886501">
    <property type="component" value="Unassembled WGS sequence"/>
</dbReference>
<proteinExistence type="predicted"/>
<gene>
    <name evidence="1" type="ORF">BDM02DRAFT_3108569</name>
</gene>
<sequence length="119" mass="13320">MRSVTPRLLLQPRGTPIETRRLSLTKIPWVVRILFRNAWDKWCNVKGSAFGTRPSMGSILIDTILWVKPGGELDGTSSMCTVRYEGLCGKYDGSKPSPEAGTCHQHYLVMSVQDVRPTL</sequence>